<keyword evidence="6 9" id="KW-0812">Transmembrane</keyword>
<keyword evidence="13" id="KW-1185">Reference proteome</keyword>
<feature type="transmembrane region" description="Helical" evidence="9">
    <location>
        <begin position="59"/>
        <end position="81"/>
    </location>
</feature>
<dbReference type="AlphaFoldDB" id="I0IR29"/>
<evidence type="ECO:0000256" key="5">
    <source>
        <dbReference type="ARBA" id="ARBA00022592"/>
    </source>
</evidence>
<dbReference type="RefSeq" id="WP_014450212.1">
    <property type="nucleotide sequence ID" value="NC_017094.1"/>
</dbReference>
<keyword evidence="8 9" id="KW-0472">Membrane</keyword>
<feature type="transmembrane region" description="Helical" evidence="9">
    <location>
        <begin position="314"/>
        <end position="333"/>
    </location>
</feature>
<organism evidence="12 13">
    <name type="scientific">Leptospirillum ferrooxidans (strain C2-3)</name>
    <dbReference type="NCBI Taxonomy" id="1162668"/>
    <lineage>
        <taxon>Bacteria</taxon>
        <taxon>Pseudomonadati</taxon>
        <taxon>Nitrospirota</taxon>
        <taxon>Nitrospiria</taxon>
        <taxon>Nitrospirales</taxon>
        <taxon>Nitrospiraceae</taxon>
        <taxon>Leptospirillum</taxon>
    </lineage>
</organism>
<dbReference type="PROSITE" id="PS50928">
    <property type="entry name" value="ABC_TM1"/>
    <property type="match status" value="1"/>
</dbReference>
<keyword evidence="5 10" id="KW-0592">Phosphate transport</keyword>
<dbReference type="eggNOG" id="COG0573">
    <property type="taxonomic scope" value="Bacteria"/>
</dbReference>
<evidence type="ECO:0000256" key="8">
    <source>
        <dbReference type="ARBA" id="ARBA00023136"/>
    </source>
</evidence>
<dbReference type="InterPro" id="IPR011864">
    <property type="entry name" value="Phosphate_PstC"/>
</dbReference>
<keyword evidence="4 10" id="KW-1003">Cell membrane</keyword>
<evidence type="ECO:0000256" key="7">
    <source>
        <dbReference type="ARBA" id="ARBA00022989"/>
    </source>
</evidence>
<dbReference type="InterPro" id="IPR000515">
    <property type="entry name" value="MetI-like"/>
</dbReference>
<dbReference type="KEGG" id="lfc:LFE_2054"/>
<evidence type="ECO:0000313" key="12">
    <source>
        <dbReference type="EMBL" id="BAM07728.1"/>
    </source>
</evidence>
<dbReference type="GO" id="GO:0005315">
    <property type="term" value="F:phosphate transmembrane transporter activity"/>
    <property type="evidence" value="ECO:0007669"/>
    <property type="project" value="InterPro"/>
</dbReference>
<evidence type="ECO:0000256" key="3">
    <source>
        <dbReference type="ARBA" id="ARBA00022448"/>
    </source>
</evidence>
<reference evidence="12 13" key="1">
    <citation type="journal article" date="2012" name="J. Bacteriol.">
        <title>Complete Genome Sequence of Leptospirillum ferrooxidans Strain C2-3, Isolated from a Fresh Volcanic Ash Deposit on the Island of Miyake, Japan.</title>
        <authorList>
            <person name="Fujimura R."/>
            <person name="Sato Y."/>
            <person name="Nishizawa T."/>
            <person name="Oshima K."/>
            <person name="Kim S.-W."/>
            <person name="Hattori M."/>
            <person name="Kamijo T."/>
            <person name="Ohta H."/>
        </authorList>
    </citation>
    <scope>NUCLEOTIDE SEQUENCE [LARGE SCALE GENOMIC DNA]</scope>
    <source>
        <strain evidence="12 13">C2-3</strain>
    </source>
</reference>
<evidence type="ECO:0000256" key="1">
    <source>
        <dbReference type="ARBA" id="ARBA00004651"/>
    </source>
</evidence>
<evidence type="ECO:0000313" key="13">
    <source>
        <dbReference type="Proteomes" id="UP000007382"/>
    </source>
</evidence>
<proteinExistence type="inferred from homology"/>
<keyword evidence="3 9" id="KW-0813">Transport</keyword>
<feature type="transmembrane region" description="Helical" evidence="9">
    <location>
        <begin position="197"/>
        <end position="217"/>
    </location>
</feature>
<evidence type="ECO:0000256" key="9">
    <source>
        <dbReference type="RuleBase" id="RU363032"/>
    </source>
</evidence>
<dbReference type="CDD" id="cd06261">
    <property type="entry name" value="TM_PBP2"/>
    <property type="match status" value="1"/>
</dbReference>
<keyword evidence="7 9" id="KW-1133">Transmembrane helix</keyword>
<dbReference type="GO" id="GO:0006817">
    <property type="term" value="P:phosphate ion transport"/>
    <property type="evidence" value="ECO:0007669"/>
    <property type="project" value="UniProtKB-KW"/>
</dbReference>
<dbReference type="PANTHER" id="PTHR30425">
    <property type="entry name" value="PHOSPHATE TRANSPORT SYSTEM PERMEASE PROTEIN PST"/>
    <property type="match status" value="1"/>
</dbReference>
<dbReference type="STRING" id="1162668.LFE_2054"/>
<dbReference type="SUPFAM" id="SSF161098">
    <property type="entry name" value="MetI-like"/>
    <property type="match status" value="1"/>
</dbReference>
<comment type="function">
    <text evidence="10">Part of the binding-protein-dependent transport system for phosphate; probably responsible for the translocation of the substrate across the membrane.</text>
</comment>
<dbReference type="Gene3D" id="1.10.3720.10">
    <property type="entry name" value="MetI-like"/>
    <property type="match status" value="1"/>
</dbReference>
<dbReference type="InterPro" id="IPR035906">
    <property type="entry name" value="MetI-like_sf"/>
</dbReference>
<dbReference type="HOGENOM" id="CLU_033621_1_3_0"/>
<feature type="domain" description="ABC transmembrane type-1" evidence="11">
    <location>
        <begin position="107"/>
        <end position="334"/>
    </location>
</feature>
<dbReference type="Pfam" id="PF00528">
    <property type="entry name" value="BPD_transp_1"/>
    <property type="match status" value="1"/>
</dbReference>
<evidence type="ECO:0000256" key="4">
    <source>
        <dbReference type="ARBA" id="ARBA00022475"/>
    </source>
</evidence>
<feature type="transmembrane region" description="Helical" evidence="9">
    <location>
        <begin position="139"/>
        <end position="168"/>
    </location>
</feature>
<evidence type="ECO:0000256" key="10">
    <source>
        <dbReference type="RuleBase" id="RU363054"/>
    </source>
</evidence>
<dbReference type="GO" id="GO:0005886">
    <property type="term" value="C:plasma membrane"/>
    <property type="evidence" value="ECO:0007669"/>
    <property type="project" value="UniProtKB-SubCell"/>
</dbReference>
<evidence type="ECO:0000256" key="2">
    <source>
        <dbReference type="ARBA" id="ARBA00007069"/>
    </source>
</evidence>
<dbReference type="InterPro" id="IPR051124">
    <property type="entry name" value="Phosphate_Transport_Permease"/>
</dbReference>
<feature type="transmembrane region" description="Helical" evidence="9">
    <location>
        <begin position="291"/>
        <end position="308"/>
    </location>
</feature>
<accession>I0IR29</accession>
<comment type="subcellular location">
    <subcellularLocation>
        <location evidence="1 9">Cell membrane</location>
        <topology evidence="1 9">Multi-pass membrane protein</topology>
    </subcellularLocation>
</comment>
<evidence type="ECO:0000256" key="6">
    <source>
        <dbReference type="ARBA" id="ARBA00022692"/>
    </source>
</evidence>
<sequence>MEKTKDQKMENIEMNAGEEMLPTPAIGEDRIAQPSRRLMRGAHLSREDRMFGWTLKGGALFILILFLIVLGVCFVTAWPSITKFGLAFLWSSAWNPSRQIFGAFPYLVGTLWVTGIALVVAIPVAILSALFLSDYVPKWLGGIVSTLMEMLAGIPSIVFGAFGIAFVVPLLRDHVEPFIARTLGAHWDFFNGDPMGYGILAAGLVVAFMIIPLVATVTRDSLLMVPREMVEASYALGATQVETLLFVKLKAVIPGIIGSVTLGFGRAVGETMAVLLLIGNQGSIPQTIQDVGYTISALLANTFTYAVIDPLYSAAEVELGLILLLITLVMNTLGRKLLMRLMGGRLAGSVGGG</sequence>
<gene>
    <name evidence="12" type="primary">pstC</name>
    <name evidence="12" type="ordered locus">LFE_2054</name>
</gene>
<dbReference type="NCBIfam" id="TIGR02138">
    <property type="entry name" value="phosphate_pstC"/>
    <property type="match status" value="1"/>
</dbReference>
<reference evidence="13" key="2">
    <citation type="submission" date="2012-03" db="EMBL/GenBank/DDBJ databases">
        <title>The complete genome sequence of the pioneer microbe on fresh volcanic deposit, Leptospirillum ferrooxidans strain C2-3.</title>
        <authorList>
            <person name="Fujimura R."/>
            <person name="Sato Y."/>
            <person name="Nishizawa T."/>
            <person name="Nanba K."/>
            <person name="Oshima K."/>
            <person name="Hattori M."/>
            <person name="Kamijo T."/>
            <person name="Ohta H."/>
        </authorList>
    </citation>
    <scope>NUCLEOTIDE SEQUENCE [LARGE SCALE GENOMIC DNA]</scope>
    <source>
        <strain evidence="13">C2-3</strain>
    </source>
</reference>
<dbReference type="EMBL" id="AP012342">
    <property type="protein sequence ID" value="BAM07728.1"/>
    <property type="molecule type" value="Genomic_DNA"/>
</dbReference>
<protein>
    <recommendedName>
        <fullName evidence="10">Phosphate transport system permease protein</fullName>
    </recommendedName>
</protein>
<dbReference type="PATRIC" id="fig|1162668.3.peg.2431"/>
<dbReference type="PANTHER" id="PTHR30425:SF1">
    <property type="entry name" value="PHOSPHATE TRANSPORT SYSTEM PERMEASE PROTEIN PSTC"/>
    <property type="match status" value="1"/>
</dbReference>
<comment type="similarity">
    <text evidence="2 10">Belongs to the binding-protein-dependent transport system permease family. CysTW subfamily.</text>
</comment>
<evidence type="ECO:0000259" key="11">
    <source>
        <dbReference type="PROSITE" id="PS50928"/>
    </source>
</evidence>
<dbReference type="Proteomes" id="UP000007382">
    <property type="component" value="Chromosome"/>
</dbReference>
<feature type="transmembrane region" description="Helical" evidence="9">
    <location>
        <begin position="101"/>
        <end position="132"/>
    </location>
</feature>
<name>I0IR29_LEPFC</name>